<feature type="domain" description="Tyrosine specific protein phosphatases" evidence="4">
    <location>
        <begin position="329"/>
        <end position="457"/>
    </location>
</feature>
<dbReference type="RefSeq" id="XP_008718784.1">
    <property type="nucleotide sequence ID" value="XM_008720562.1"/>
</dbReference>
<dbReference type="InterPro" id="IPR000242">
    <property type="entry name" value="PTP_cat"/>
</dbReference>
<dbReference type="InterPro" id="IPR029021">
    <property type="entry name" value="Prot-tyrosine_phosphatase-like"/>
</dbReference>
<dbReference type="Proteomes" id="UP000030752">
    <property type="component" value="Unassembled WGS sequence"/>
</dbReference>
<dbReference type="eggNOG" id="KOG0789">
    <property type="taxonomic scope" value="Eukaryota"/>
</dbReference>
<organism evidence="5 6">
    <name type="scientific">Cyphellophora europaea (strain CBS 101466)</name>
    <name type="common">Phialophora europaea</name>
    <dbReference type="NCBI Taxonomy" id="1220924"/>
    <lineage>
        <taxon>Eukaryota</taxon>
        <taxon>Fungi</taxon>
        <taxon>Dikarya</taxon>
        <taxon>Ascomycota</taxon>
        <taxon>Pezizomycotina</taxon>
        <taxon>Eurotiomycetes</taxon>
        <taxon>Chaetothyriomycetidae</taxon>
        <taxon>Chaetothyriales</taxon>
        <taxon>Cyphellophoraceae</taxon>
        <taxon>Cyphellophora</taxon>
    </lineage>
</organism>
<dbReference type="InterPro" id="IPR000387">
    <property type="entry name" value="Tyr_Pase_dom"/>
</dbReference>
<dbReference type="GeneID" id="19973565"/>
<dbReference type="SUPFAM" id="SSF52799">
    <property type="entry name" value="(Phosphotyrosine protein) phosphatases II"/>
    <property type="match status" value="1"/>
</dbReference>
<reference evidence="5 6" key="1">
    <citation type="submission" date="2013-03" db="EMBL/GenBank/DDBJ databases">
        <title>The Genome Sequence of Phialophora europaea CBS 101466.</title>
        <authorList>
            <consortium name="The Broad Institute Genomics Platform"/>
            <person name="Cuomo C."/>
            <person name="de Hoog S."/>
            <person name="Gorbushina A."/>
            <person name="Walker B."/>
            <person name="Young S.K."/>
            <person name="Zeng Q."/>
            <person name="Gargeya S."/>
            <person name="Fitzgerald M."/>
            <person name="Haas B."/>
            <person name="Abouelleil A."/>
            <person name="Allen A.W."/>
            <person name="Alvarado L."/>
            <person name="Arachchi H.M."/>
            <person name="Berlin A.M."/>
            <person name="Chapman S.B."/>
            <person name="Gainer-Dewar J."/>
            <person name="Goldberg J."/>
            <person name="Griggs A."/>
            <person name="Gujja S."/>
            <person name="Hansen M."/>
            <person name="Howarth C."/>
            <person name="Imamovic A."/>
            <person name="Ireland A."/>
            <person name="Larimer J."/>
            <person name="McCowan C."/>
            <person name="Murphy C."/>
            <person name="Pearson M."/>
            <person name="Poon T.W."/>
            <person name="Priest M."/>
            <person name="Roberts A."/>
            <person name="Saif S."/>
            <person name="Shea T."/>
            <person name="Sisk P."/>
            <person name="Sykes S."/>
            <person name="Wortman J."/>
            <person name="Nusbaum C."/>
            <person name="Birren B."/>
        </authorList>
    </citation>
    <scope>NUCLEOTIDE SEQUENCE [LARGE SCALE GENOMIC DNA]</scope>
    <source>
        <strain evidence="5 6">CBS 101466</strain>
    </source>
</reference>
<feature type="region of interest" description="Disordered" evidence="2">
    <location>
        <begin position="378"/>
        <end position="434"/>
    </location>
</feature>
<dbReference type="Gene3D" id="3.90.190.10">
    <property type="entry name" value="Protein tyrosine phosphatase superfamily"/>
    <property type="match status" value="1"/>
</dbReference>
<proteinExistence type="inferred from homology"/>
<accession>W2RPE3</accession>
<evidence type="ECO:0000259" key="4">
    <source>
        <dbReference type="PROSITE" id="PS50056"/>
    </source>
</evidence>
<gene>
    <name evidence="5" type="ORF">HMPREF1541_06226</name>
</gene>
<dbReference type="PROSITE" id="PS50056">
    <property type="entry name" value="TYR_PHOSPHATASE_2"/>
    <property type="match status" value="1"/>
</dbReference>
<feature type="region of interest" description="Disordered" evidence="2">
    <location>
        <begin position="1"/>
        <end position="50"/>
    </location>
</feature>
<evidence type="ECO:0000256" key="1">
    <source>
        <dbReference type="ARBA" id="ARBA00009649"/>
    </source>
</evidence>
<feature type="region of interest" description="Disordered" evidence="2">
    <location>
        <begin position="534"/>
        <end position="600"/>
    </location>
</feature>
<dbReference type="EMBL" id="KB822722">
    <property type="protein sequence ID" value="ETN38195.1"/>
    <property type="molecule type" value="Genomic_DNA"/>
</dbReference>
<dbReference type="STRING" id="1220924.W2RPE3"/>
<comment type="similarity">
    <text evidence="1">Belongs to the protein-tyrosine phosphatase family. Non-receptor class subfamily.</text>
</comment>
<dbReference type="PANTHER" id="PTHR19134">
    <property type="entry name" value="RECEPTOR-TYPE TYROSINE-PROTEIN PHOSPHATASE"/>
    <property type="match status" value="1"/>
</dbReference>
<feature type="region of interest" description="Disordered" evidence="2">
    <location>
        <begin position="482"/>
        <end position="522"/>
    </location>
</feature>
<protein>
    <submittedName>
        <fullName evidence="5">Uncharacterized protein</fullName>
    </submittedName>
</protein>
<dbReference type="SMART" id="SM00194">
    <property type="entry name" value="PTPc"/>
    <property type="match status" value="1"/>
</dbReference>
<dbReference type="InParanoid" id="W2RPE3"/>
<dbReference type="InterPro" id="IPR016130">
    <property type="entry name" value="Tyr_Pase_AS"/>
</dbReference>
<dbReference type="PROSITE" id="PS00383">
    <property type="entry name" value="TYR_PHOSPHATASE_1"/>
    <property type="match status" value="1"/>
</dbReference>
<dbReference type="SMART" id="SM00404">
    <property type="entry name" value="PTPc_motif"/>
    <property type="match status" value="1"/>
</dbReference>
<dbReference type="VEuPathDB" id="FungiDB:HMPREF1541_06226"/>
<evidence type="ECO:0000256" key="2">
    <source>
        <dbReference type="SAM" id="MobiDB-lite"/>
    </source>
</evidence>
<feature type="region of interest" description="Disordered" evidence="2">
    <location>
        <begin position="216"/>
        <end position="271"/>
    </location>
</feature>
<dbReference type="FunCoup" id="W2RPE3">
    <property type="interactions" value="877"/>
</dbReference>
<feature type="compositionally biased region" description="Low complexity" evidence="2">
    <location>
        <begin position="391"/>
        <end position="404"/>
    </location>
</feature>
<evidence type="ECO:0000259" key="3">
    <source>
        <dbReference type="PROSITE" id="PS50055"/>
    </source>
</evidence>
<evidence type="ECO:0000313" key="5">
    <source>
        <dbReference type="EMBL" id="ETN38195.1"/>
    </source>
</evidence>
<sequence length="600" mass="65926">MPQSLDLTTSTDRKRQRSRDSRKPADGSNGSDRKGSSDTERLARNGVRMPAYLSKTKSEIAANFDALEWQQRQRMHHAVMNSGSPFKLDRSWTVLSRNRYQNIQPWDNSRVRLKTTIAGSDYVNASPIKLRSHRRTKRARSNSSASTATLSEYNYIATQGPKEGQFSHFWHMVMQETTGPVGVIVMLTKCYEANKEKCGQYFPSDEDHPIVLPSERIHGVAPKPPDDGDPFIDTPSSSAGTDSWISGTNTSSPLSEAAKASDNEHEEQSDKEAITEAGVVEMVSMLNDIELGAEVRELKVTIGGLSKTIYHYLYMHWPDFGKPEAEERAALMRLIKVSRQTAGESPRIVHCSAGVGRTGTFIALDFLTGELESGRLARRASGLSTGSEDNQQQQQQSDSLADSQAPKRKQQATTPELQPGEDASSNGKEKETDLIHQTVDSLRQQRMMMVMNELQYSLLYEILRETFVAMYAEKEVGVVVTGPAEEEQGEPSPKVRRRSQASSAGDLHAGGSKPAAAARKSDVVVVDTVSDVEVDAGGTMSEAETEIEGLSSSGSGPPPQVASPGTDQEMPSQVMDDEDPYAAVAPESIRQGIRMEREER</sequence>
<dbReference type="GO" id="GO:0004725">
    <property type="term" value="F:protein tyrosine phosphatase activity"/>
    <property type="evidence" value="ECO:0007669"/>
    <property type="project" value="InterPro"/>
</dbReference>
<feature type="compositionally biased region" description="Basic and acidic residues" evidence="2">
    <location>
        <begin position="18"/>
        <end position="43"/>
    </location>
</feature>
<feature type="compositionally biased region" description="Basic and acidic residues" evidence="2">
    <location>
        <begin position="259"/>
        <end position="271"/>
    </location>
</feature>
<dbReference type="PANTHER" id="PTHR19134:SF449">
    <property type="entry name" value="TYROSINE-PROTEIN PHOSPHATASE 1"/>
    <property type="match status" value="1"/>
</dbReference>
<evidence type="ECO:0000313" key="6">
    <source>
        <dbReference type="Proteomes" id="UP000030752"/>
    </source>
</evidence>
<dbReference type="Pfam" id="PF00102">
    <property type="entry name" value="Y_phosphatase"/>
    <property type="match status" value="2"/>
</dbReference>
<feature type="compositionally biased region" description="Polar residues" evidence="2">
    <location>
        <begin position="234"/>
        <end position="254"/>
    </location>
</feature>
<feature type="domain" description="Tyrosine-protein phosphatase" evidence="3">
    <location>
        <begin position="97"/>
        <end position="466"/>
    </location>
</feature>
<dbReference type="HOGENOM" id="CLU_001645_9_12_1"/>
<dbReference type="InterPro" id="IPR003595">
    <property type="entry name" value="Tyr_Pase_cat"/>
</dbReference>
<keyword evidence="6" id="KW-1185">Reference proteome</keyword>
<dbReference type="PRINTS" id="PR00700">
    <property type="entry name" value="PRTYPHPHTASE"/>
</dbReference>
<name>W2RPE3_CYPE1</name>
<dbReference type="InterPro" id="IPR050348">
    <property type="entry name" value="Protein-Tyr_Phosphatase"/>
</dbReference>
<dbReference type="PROSITE" id="PS50055">
    <property type="entry name" value="TYR_PHOSPHATASE_PTP"/>
    <property type="match status" value="1"/>
</dbReference>
<dbReference type="OrthoDB" id="10253954at2759"/>
<dbReference type="AlphaFoldDB" id="W2RPE3"/>